<evidence type="ECO:0000313" key="3">
    <source>
        <dbReference type="EMBL" id="QEM12578.1"/>
    </source>
</evidence>
<reference evidence="3" key="1">
    <citation type="submission" date="2019-08" db="EMBL/GenBank/DDBJ databases">
        <title>Comparative genome analysis confer to the adaptation heavy metal polluted environment.</title>
        <authorList>
            <person name="Li Y."/>
        </authorList>
    </citation>
    <scope>NUCLEOTIDE SEQUENCE [LARGE SCALE GENOMIC DNA]</scope>
    <source>
        <strain evidence="3">P1</strain>
    </source>
</reference>
<evidence type="ECO:0000313" key="4">
    <source>
        <dbReference type="Proteomes" id="UP000251402"/>
    </source>
</evidence>
<proteinExistence type="predicted"/>
<protein>
    <submittedName>
        <fullName evidence="3">Tetratricopeptide repeat protein</fullName>
    </submittedName>
</protein>
<dbReference type="AlphaFoldDB" id="A0A5C1I584"/>
<dbReference type="SUPFAM" id="SSF48452">
    <property type="entry name" value="TPR-like"/>
    <property type="match status" value="1"/>
</dbReference>
<keyword evidence="1" id="KW-0802">TPR repeat</keyword>
<dbReference type="Gene3D" id="1.25.40.10">
    <property type="entry name" value="Tetratricopeptide repeat domain"/>
    <property type="match status" value="4"/>
</dbReference>
<feature type="repeat" description="TPR" evidence="1">
    <location>
        <begin position="309"/>
        <end position="342"/>
    </location>
</feature>
<dbReference type="SMART" id="SM00028">
    <property type="entry name" value="TPR"/>
    <property type="match status" value="3"/>
</dbReference>
<dbReference type="Pfam" id="PF13174">
    <property type="entry name" value="TPR_6"/>
    <property type="match status" value="1"/>
</dbReference>
<feature type="compositionally biased region" description="Polar residues" evidence="2">
    <location>
        <begin position="510"/>
        <end position="526"/>
    </location>
</feature>
<feature type="region of interest" description="Disordered" evidence="2">
    <location>
        <begin position="508"/>
        <end position="527"/>
    </location>
</feature>
<keyword evidence="4" id="KW-1185">Reference proteome</keyword>
<evidence type="ECO:0000256" key="1">
    <source>
        <dbReference type="PROSITE-ProRule" id="PRU00339"/>
    </source>
</evidence>
<dbReference type="InterPro" id="IPR019734">
    <property type="entry name" value="TPR_rpt"/>
</dbReference>
<dbReference type="InterPro" id="IPR011990">
    <property type="entry name" value="TPR-like_helical_dom_sf"/>
</dbReference>
<dbReference type="Proteomes" id="UP000251402">
    <property type="component" value="Chromosome"/>
</dbReference>
<gene>
    <name evidence="3" type="ORF">DEO27_022040</name>
</gene>
<name>A0A5C1I584_9SPHI</name>
<dbReference type="OrthoDB" id="1522549at2"/>
<dbReference type="PROSITE" id="PS51257">
    <property type="entry name" value="PROKAR_LIPOPROTEIN"/>
    <property type="match status" value="1"/>
</dbReference>
<sequence length="995" mass="113511">MLLNYRIALRRLPSSYKSNIGIFFLSALILVAVGCSLEKQSGFNRTMQNLTAHYNILFNANEILRLKQEAYATSFTDAYNEILNVYPDTTAQTGTPDKDLEDAIVKANKIISIKEQSHYLGDAYLVLGKARYLEANYFDAVEYFNYVTRSFGKQANLKQEALVWKARGLMYLNQLPLAKQVIDSAVQDINPKKNITADVYATKLQYDIITQNYAEAEEMAKLAIKYSYISNLKLRWTFILGQLQELNLKPADAYESYTRIVKSNASFEMAFNANLNRIRIRDNQNGVKVNKIDLLRALLKNSDNIDFYDQIYYQIGEQQFKAGEIDNALKSYKKSVRVSTKNQNQKGLSYLRIADINFKNKADYANARLYYDSTLNNLSINYPGYQLIRKKADNLQILTRLLETISREDTLQMLASLDEKARDAKIDEMVARKTRQQQQAAIEANAGAANNGAMSNSFDRNNNSSAQNNRTSGSTFYFYNNGAVSQGYNDFKRLWGNRKLEDNWRRSRRSNTGIPTANTGIGSQVNDPDAPVGSVAYNSNNVSAGTYRQDLVKNLPLTPALLQQSNFRIYNAYFEMANFYRDVLEDKKEAIATYETLLARFPQSSDKPSIYYNLYRLYADIDAAKSTDYKNRLLKEYPESVFAKVILDPDYARKMADVDAEFNGFYNQVYDLYSQKQYTQVIEKANDLLNKYPNNRYAAQLYYLKALAAGHMEKLPPFQADLQLIAAKYPQDKLIAPLVNQHLAYIDSNKTEIAARPVVLFNDDPNEIPFTPPVAYQKQTEYRPPYTPSAQNVTPQERLPERDTRLIAGAKTSAPQIQQATTQQPKQLALAQIPLPQHKMPDTSRDIVAQPAPKQKDSIVATPVAAINKAPAVNYIFSKHDSTNYYFVINVASGTTNLASTRFGVGQFNRTRYTRSEVIHHVKSVGDNNQLIYVGRFYTLDDAKDYARTIVPLLPDIMKVPRDKYSFFIITKENLDKLATQSILDSYFDYYQKFY</sequence>
<dbReference type="RefSeq" id="WP_112568670.1">
    <property type="nucleotide sequence ID" value="NZ_CP043450.1"/>
</dbReference>
<dbReference type="EMBL" id="CP043450">
    <property type="protein sequence ID" value="QEM12578.1"/>
    <property type="molecule type" value="Genomic_DNA"/>
</dbReference>
<dbReference type="KEGG" id="mrub:DEO27_022040"/>
<evidence type="ECO:0000256" key="2">
    <source>
        <dbReference type="SAM" id="MobiDB-lite"/>
    </source>
</evidence>
<dbReference type="PROSITE" id="PS50005">
    <property type="entry name" value="TPR"/>
    <property type="match status" value="1"/>
</dbReference>
<accession>A0A5C1I584</accession>
<organism evidence="3 4">
    <name type="scientific">Mucilaginibacter rubeus</name>
    <dbReference type="NCBI Taxonomy" id="2027860"/>
    <lineage>
        <taxon>Bacteria</taxon>
        <taxon>Pseudomonadati</taxon>
        <taxon>Bacteroidota</taxon>
        <taxon>Sphingobacteriia</taxon>
        <taxon>Sphingobacteriales</taxon>
        <taxon>Sphingobacteriaceae</taxon>
        <taxon>Mucilaginibacter</taxon>
    </lineage>
</organism>